<evidence type="ECO:0000256" key="6">
    <source>
        <dbReference type="ARBA" id="ARBA00022723"/>
    </source>
</evidence>
<dbReference type="OrthoDB" id="9780815at2"/>
<comment type="caution">
    <text evidence="11">The sequence shown here is derived from an EMBL/GenBank/DDBJ whole genome shotgun (WGS) entry which is preliminary data.</text>
</comment>
<dbReference type="Proteomes" id="UP000075670">
    <property type="component" value="Unassembled WGS sequence"/>
</dbReference>
<dbReference type="Gene3D" id="3.40.1210.10">
    <property type="entry name" value="Survival protein SurE-like phosphatase/nucleotidase"/>
    <property type="match status" value="1"/>
</dbReference>
<evidence type="ECO:0000313" key="12">
    <source>
        <dbReference type="Proteomes" id="UP000075670"/>
    </source>
</evidence>
<dbReference type="PANTHER" id="PTHR30457">
    <property type="entry name" value="5'-NUCLEOTIDASE SURE"/>
    <property type="match status" value="1"/>
</dbReference>
<evidence type="ECO:0000256" key="3">
    <source>
        <dbReference type="ARBA" id="ARBA00004496"/>
    </source>
</evidence>
<organism evidence="11 12">
    <name type="scientific">Moorella mulderi DSM 14980</name>
    <dbReference type="NCBI Taxonomy" id="1122241"/>
    <lineage>
        <taxon>Bacteria</taxon>
        <taxon>Bacillati</taxon>
        <taxon>Bacillota</taxon>
        <taxon>Clostridia</taxon>
        <taxon>Neomoorellales</taxon>
        <taxon>Neomoorellaceae</taxon>
        <taxon>Neomoorella</taxon>
    </lineage>
</organism>
<dbReference type="GO" id="GO:0008253">
    <property type="term" value="F:5'-nucleotidase activity"/>
    <property type="evidence" value="ECO:0007669"/>
    <property type="project" value="UniProtKB-UniRule"/>
</dbReference>
<evidence type="ECO:0000313" key="11">
    <source>
        <dbReference type="EMBL" id="KYH30918.1"/>
    </source>
</evidence>
<keyword evidence="8 9" id="KW-0378">Hydrolase</keyword>
<dbReference type="InterPro" id="IPR002828">
    <property type="entry name" value="SurE-like_Pase/nucleotidase"/>
</dbReference>
<comment type="catalytic activity">
    <reaction evidence="1 9">
        <text>a ribonucleoside 5'-phosphate + H2O = a ribonucleoside + phosphate</text>
        <dbReference type="Rhea" id="RHEA:12484"/>
        <dbReference type="ChEBI" id="CHEBI:15377"/>
        <dbReference type="ChEBI" id="CHEBI:18254"/>
        <dbReference type="ChEBI" id="CHEBI:43474"/>
        <dbReference type="ChEBI" id="CHEBI:58043"/>
        <dbReference type="EC" id="3.1.3.5"/>
    </reaction>
</comment>
<dbReference type="GO" id="GO:0005737">
    <property type="term" value="C:cytoplasm"/>
    <property type="evidence" value="ECO:0007669"/>
    <property type="project" value="UniProtKB-SubCell"/>
</dbReference>
<feature type="binding site" evidence="9">
    <location>
        <position position="9"/>
    </location>
    <ligand>
        <name>a divalent metal cation</name>
        <dbReference type="ChEBI" id="CHEBI:60240"/>
    </ligand>
</feature>
<dbReference type="GO" id="GO:0004309">
    <property type="term" value="F:exopolyphosphatase activity"/>
    <property type="evidence" value="ECO:0007669"/>
    <property type="project" value="TreeGrafter"/>
</dbReference>
<evidence type="ECO:0000256" key="8">
    <source>
        <dbReference type="ARBA" id="ARBA00022801"/>
    </source>
</evidence>
<evidence type="ECO:0000256" key="9">
    <source>
        <dbReference type="HAMAP-Rule" id="MF_00060"/>
    </source>
</evidence>
<dbReference type="SUPFAM" id="SSF64167">
    <property type="entry name" value="SurE-like"/>
    <property type="match status" value="1"/>
</dbReference>
<dbReference type="EMBL" id="LTBC01000018">
    <property type="protein sequence ID" value="KYH30918.1"/>
    <property type="molecule type" value="Genomic_DNA"/>
</dbReference>
<evidence type="ECO:0000256" key="7">
    <source>
        <dbReference type="ARBA" id="ARBA00022741"/>
    </source>
</evidence>
<accession>A0A151ATD7</accession>
<dbReference type="FunFam" id="3.40.1210.10:FF:000001">
    <property type="entry name" value="5'/3'-nucleotidase SurE"/>
    <property type="match status" value="1"/>
</dbReference>
<dbReference type="NCBIfam" id="TIGR00087">
    <property type="entry name" value="surE"/>
    <property type="match status" value="1"/>
</dbReference>
<proteinExistence type="inferred from homology"/>
<evidence type="ECO:0000256" key="2">
    <source>
        <dbReference type="ARBA" id="ARBA00001946"/>
    </source>
</evidence>
<evidence type="ECO:0000256" key="5">
    <source>
        <dbReference type="ARBA" id="ARBA00022490"/>
    </source>
</evidence>
<sequence>MLILVTNDDGIHAPGIKALSLALAAIGKVVVVAPERERSAIGHGITMHKPLRITEVPWEEPIGKGLAINGTPADCVKLALDALLEEPPALVVSGINRGENLGTDVLYSGTVSGAIEGCINGRPSLAVSLVGEGEFDFTFAASFTARLAREILKRGLPDGTLLNLNIPHLPEAEIRGIAITRLGRRRYINTVSCRQDPRGRAYYWLAGEKEDLDQGPDTDIGALSRGLISLTPLQLDLTHYAFQEELSTYLPFLWPGHGNK</sequence>
<comment type="function">
    <text evidence="9">Nucleotidase that shows phosphatase activity on nucleoside 5'-monophosphates.</text>
</comment>
<feature type="domain" description="Survival protein SurE-like phosphatase/nucleotidase" evidence="10">
    <location>
        <begin position="3"/>
        <end position="187"/>
    </location>
</feature>
<dbReference type="PATRIC" id="fig|1122241.3.peg.2968"/>
<keyword evidence="7 9" id="KW-0547">Nucleotide-binding</keyword>
<dbReference type="AlphaFoldDB" id="A0A151ATD7"/>
<dbReference type="NCBIfam" id="NF001490">
    <property type="entry name" value="PRK00346.1-4"/>
    <property type="match status" value="1"/>
</dbReference>
<dbReference type="HAMAP" id="MF_00060">
    <property type="entry name" value="SurE"/>
    <property type="match status" value="1"/>
</dbReference>
<dbReference type="NCBIfam" id="NF001492">
    <property type="entry name" value="PRK00346.2-2"/>
    <property type="match status" value="1"/>
</dbReference>
<name>A0A151ATD7_9FIRM</name>
<dbReference type="GO" id="GO:0000166">
    <property type="term" value="F:nucleotide binding"/>
    <property type="evidence" value="ECO:0007669"/>
    <property type="project" value="UniProtKB-KW"/>
</dbReference>
<dbReference type="EC" id="3.1.3.5" evidence="9"/>
<reference evidence="11 12" key="1">
    <citation type="submission" date="2016-02" db="EMBL/GenBank/DDBJ databases">
        <title>Genome sequence of Moorella mulderi DSM 14980.</title>
        <authorList>
            <person name="Poehlein A."/>
            <person name="Daniel R."/>
        </authorList>
    </citation>
    <scope>NUCLEOTIDE SEQUENCE [LARGE SCALE GENOMIC DNA]</scope>
    <source>
        <strain evidence="11 12">DSM 14980</strain>
    </source>
</reference>
<feature type="binding site" evidence="9">
    <location>
        <position position="96"/>
    </location>
    <ligand>
        <name>a divalent metal cation</name>
        <dbReference type="ChEBI" id="CHEBI:60240"/>
    </ligand>
</feature>
<dbReference type="PANTHER" id="PTHR30457:SF12">
    <property type="entry name" value="5'_3'-NUCLEOTIDASE SURE"/>
    <property type="match status" value="1"/>
</dbReference>
<comment type="cofactor">
    <cofactor evidence="9">
        <name>a divalent metal cation</name>
        <dbReference type="ChEBI" id="CHEBI:60240"/>
    </cofactor>
    <text evidence="9">Binds 1 divalent metal cation per subunit.</text>
</comment>
<evidence type="ECO:0000256" key="1">
    <source>
        <dbReference type="ARBA" id="ARBA00000815"/>
    </source>
</evidence>
<evidence type="ECO:0000256" key="4">
    <source>
        <dbReference type="ARBA" id="ARBA00011062"/>
    </source>
</evidence>
<keyword evidence="12" id="KW-1185">Reference proteome</keyword>
<comment type="similarity">
    <text evidence="4 9">Belongs to the SurE nucleotidase family.</text>
</comment>
<feature type="binding site" evidence="9">
    <location>
        <position position="39"/>
    </location>
    <ligand>
        <name>a divalent metal cation</name>
        <dbReference type="ChEBI" id="CHEBI:60240"/>
    </ligand>
</feature>
<comment type="subcellular location">
    <subcellularLocation>
        <location evidence="3 9">Cytoplasm</location>
    </subcellularLocation>
</comment>
<keyword evidence="5 9" id="KW-0963">Cytoplasm</keyword>
<dbReference type="InterPro" id="IPR030048">
    <property type="entry name" value="SurE"/>
</dbReference>
<evidence type="ECO:0000259" key="10">
    <source>
        <dbReference type="Pfam" id="PF01975"/>
    </source>
</evidence>
<comment type="cofactor">
    <cofactor evidence="2">
        <name>Mg(2+)</name>
        <dbReference type="ChEBI" id="CHEBI:18420"/>
    </cofactor>
</comment>
<dbReference type="InterPro" id="IPR036523">
    <property type="entry name" value="SurE-like_sf"/>
</dbReference>
<dbReference type="Pfam" id="PF01975">
    <property type="entry name" value="SurE"/>
    <property type="match status" value="1"/>
</dbReference>
<keyword evidence="6 9" id="KW-0479">Metal-binding</keyword>
<feature type="binding site" evidence="9">
    <location>
        <position position="8"/>
    </location>
    <ligand>
        <name>a divalent metal cation</name>
        <dbReference type="ChEBI" id="CHEBI:60240"/>
    </ligand>
</feature>
<gene>
    <name evidence="9 11" type="primary">surE</name>
    <name evidence="11" type="ORF">MOMUL_27920</name>
</gene>
<dbReference type="GO" id="GO:0046872">
    <property type="term" value="F:metal ion binding"/>
    <property type="evidence" value="ECO:0007669"/>
    <property type="project" value="UniProtKB-UniRule"/>
</dbReference>
<dbReference type="GO" id="GO:0008254">
    <property type="term" value="F:3'-nucleotidase activity"/>
    <property type="evidence" value="ECO:0007669"/>
    <property type="project" value="TreeGrafter"/>
</dbReference>
<protein>
    <recommendedName>
        <fullName evidence="9">5'-nucleotidase SurE</fullName>
        <ecNumber evidence="9">3.1.3.5</ecNumber>
    </recommendedName>
    <alternativeName>
        <fullName evidence="9">Nucleoside 5'-monophosphate phosphohydrolase</fullName>
    </alternativeName>
</protein>
<dbReference type="RefSeq" id="WP_062285714.1">
    <property type="nucleotide sequence ID" value="NZ_LTBC01000018.1"/>
</dbReference>